<dbReference type="AlphaFoldDB" id="A0A5K3FH72"/>
<evidence type="ECO:0000256" key="1">
    <source>
        <dbReference type="SAM" id="MobiDB-lite"/>
    </source>
</evidence>
<dbReference type="WBParaSite" id="MCU_007353-RA">
    <property type="protein sequence ID" value="MCU_007353-RA"/>
    <property type="gene ID" value="MCU_007353"/>
</dbReference>
<accession>A0A5K3FH72</accession>
<feature type="compositionally biased region" description="Basic and acidic residues" evidence="1">
    <location>
        <begin position="124"/>
        <end position="133"/>
    </location>
</feature>
<proteinExistence type="predicted"/>
<organism evidence="2">
    <name type="scientific">Mesocestoides corti</name>
    <name type="common">Flatworm</name>
    <dbReference type="NCBI Taxonomy" id="53468"/>
    <lineage>
        <taxon>Eukaryota</taxon>
        <taxon>Metazoa</taxon>
        <taxon>Spiralia</taxon>
        <taxon>Lophotrochozoa</taxon>
        <taxon>Platyhelminthes</taxon>
        <taxon>Cestoda</taxon>
        <taxon>Eucestoda</taxon>
        <taxon>Cyclophyllidea</taxon>
        <taxon>Mesocestoididae</taxon>
        <taxon>Mesocestoides</taxon>
    </lineage>
</organism>
<name>A0A5K3FH72_MESCO</name>
<reference evidence="2" key="1">
    <citation type="submission" date="2019-11" db="UniProtKB">
        <authorList>
            <consortium name="WormBaseParasite"/>
        </authorList>
    </citation>
    <scope>IDENTIFICATION</scope>
</reference>
<protein>
    <submittedName>
        <fullName evidence="2">Sperm nuclear basic protein PL-I</fullName>
    </submittedName>
</protein>
<sequence>MTSHLRQLEEKERRRQAELLQMGVIKKNPAALQPADATIIKGVKGLGGQRKAKRKGPMALRIIDYLDNPRMDVTGPDLSQLTMKELYSRAGEILKTICIEKEKSQEDEEQVDEEKRPQRFPHRLLREKPAAPP</sequence>
<feature type="region of interest" description="Disordered" evidence="1">
    <location>
        <begin position="101"/>
        <end position="133"/>
    </location>
</feature>
<evidence type="ECO:0000313" key="2">
    <source>
        <dbReference type="WBParaSite" id="MCU_007353-RA"/>
    </source>
</evidence>